<dbReference type="KEGG" id="otk:C6570_13090"/>
<dbReference type="InterPro" id="IPR049386">
    <property type="entry name" value="FCSD_central"/>
</dbReference>
<dbReference type="SUPFAM" id="SSF51905">
    <property type="entry name" value="FAD/NAD(P)-binding domain"/>
    <property type="match status" value="2"/>
</dbReference>
<dbReference type="InterPro" id="IPR052541">
    <property type="entry name" value="SQRD"/>
</dbReference>
<accession>A0A2S0MJS7</accession>
<keyword evidence="4" id="KW-1185">Reference proteome</keyword>
<dbReference type="PANTHER" id="PTHR43755">
    <property type="match status" value="1"/>
</dbReference>
<evidence type="ECO:0000259" key="2">
    <source>
        <dbReference type="Pfam" id="PF21706"/>
    </source>
</evidence>
<dbReference type="Pfam" id="PF07992">
    <property type="entry name" value="Pyr_redox_2"/>
    <property type="match status" value="1"/>
</dbReference>
<dbReference type="PROSITE" id="PS51257">
    <property type="entry name" value="PROKAR_LIPOPROTEIN"/>
    <property type="match status" value="1"/>
</dbReference>
<gene>
    <name evidence="3" type="ORF">C6570_13090</name>
</gene>
<organism evidence="3 4">
    <name type="scientific">Ottowia oryzae</name>
    <dbReference type="NCBI Taxonomy" id="2109914"/>
    <lineage>
        <taxon>Bacteria</taxon>
        <taxon>Pseudomonadati</taxon>
        <taxon>Pseudomonadota</taxon>
        <taxon>Betaproteobacteria</taxon>
        <taxon>Burkholderiales</taxon>
        <taxon>Comamonadaceae</taxon>
        <taxon>Ottowia</taxon>
    </lineage>
</organism>
<evidence type="ECO:0000259" key="1">
    <source>
        <dbReference type="Pfam" id="PF07992"/>
    </source>
</evidence>
<dbReference type="Proteomes" id="UP000239709">
    <property type="component" value="Chromosome"/>
</dbReference>
<dbReference type="GO" id="GO:0016491">
    <property type="term" value="F:oxidoreductase activity"/>
    <property type="evidence" value="ECO:0007669"/>
    <property type="project" value="InterPro"/>
</dbReference>
<dbReference type="InterPro" id="IPR023753">
    <property type="entry name" value="FAD/NAD-binding_dom"/>
</dbReference>
<dbReference type="Pfam" id="PF21706">
    <property type="entry name" value="FCSD_central"/>
    <property type="match status" value="1"/>
</dbReference>
<proteinExistence type="predicted"/>
<dbReference type="InterPro" id="IPR036188">
    <property type="entry name" value="FAD/NAD-bd_sf"/>
</dbReference>
<sequence>MDRRHFIAGVASTAALAGCATTPAGSAAPSVAGLQAAPMPAFIGQPTQKLMPKGKAPRVVICGGGWGGLTTAANLRKLAPQVEVVLIDRNPNFFSSPLSNMWLVGMLDGELLSHDYQRASQQLGWHFVQAEVEGVDRAQRSVTTSIGTLDYDWLVLAPGIRYNYEAWFGNDRRAADAARQRFPSAYASNSEFLTIKRSLQAFKGGELVMTLPPPPQRCPPSPYERACLIGWYLKTNKIKGHVTILDHKPGIMPIGGGYKAAFEQLYKDYITYVPNAHVQEVDPFNKRIRTAAGDQKFDHAILMAPHQAGDLAWLAGTVSANSNGWAEVDQLTMQVAGDERAFVIGDAIQAVSSLPFRYYPKSAHIANRLGRIVAYQISERLAGRTPEKRLPDNLCYMVVNGSPGEALNVQFDYDFDSEGRIRQVQRDFNERTVSLYKDDFRWADFMFTELFGGIAPPVLPYPQYRAA</sequence>
<dbReference type="EMBL" id="CP027666">
    <property type="protein sequence ID" value="AVO36148.1"/>
    <property type="molecule type" value="Genomic_DNA"/>
</dbReference>
<feature type="domain" description="Sulfide dehydrogenase [flavocytochrome c] flavoprotein chain central" evidence="2">
    <location>
        <begin position="195"/>
        <end position="295"/>
    </location>
</feature>
<dbReference type="AlphaFoldDB" id="A0A2S0MJS7"/>
<evidence type="ECO:0000313" key="4">
    <source>
        <dbReference type="Proteomes" id="UP000239709"/>
    </source>
</evidence>
<reference evidence="3 4" key="1">
    <citation type="submission" date="2018-03" db="EMBL/GenBank/DDBJ databases">
        <title>Genome sequencing of Ottowia sp.</title>
        <authorList>
            <person name="Kim S.-J."/>
            <person name="Heo J."/>
            <person name="Kwon S.-W."/>
        </authorList>
    </citation>
    <scope>NUCLEOTIDE SEQUENCE [LARGE SCALE GENOMIC DNA]</scope>
    <source>
        <strain evidence="3 4">KADR8-3</strain>
    </source>
</reference>
<dbReference type="OrthoDB" id="9781621at2"/>
<evidence type="ECO:0000313" key="3">
    <source>
        <dbReference type="EMBL" id="AVO36148.1"/>
    </source>
</evidence>
<name>A0A2S0MJS7_9BURK</name>
<feature type="domain" description="FAD/NAD(P)-binding" evidence="1">
    <location>
        <begin position="58"/>
        <end position="162"/>
    </location>
</feature>
<protein>
    <submittedName>
        <fullName evidence="3">Pyridine nucleotide-disulfide oxidoreductase</fullName>
    </submittedName>
</protein>
<dbReference type="Gene3D" id="3.50.50.60">
    <property type="entry name" value="FAD/NAD(P)-binding domain"/>
    <property type="match status" value="2"/>
</dbReference>
<dbReference type="PANTHER" id="PTHR43755:SF1">
    <property type="entry name" value="FAD-DEPENDENT PYRIDINE NUCLEOTIDE-DISULPHIDE OXIDOREDUCTASE"/>
    <property type="match status" value="1"/>
</dbReference>